<name>A0ABQ7UMB2_SOLTU</name>
<sequence length="152" mass="17027">MGLLGVSKASSLSFNEVELPWMLSLGPNIHTPQVMRQSFEKNRRRLKQEGRHPFSEISTHSRRGKGETNGWDLFNILGVTTWSDLLAARMILQAAPAVRVYCLGEKTTRNAFRLSPSRLRDDFRVLPFGSRCCRCDVAVFCCVGAGLQGKRG</sequence>
<protein>
    <submittedName>
        <fullName evidence="2">Uncharacterized protein</fullName>
    </submittedName>
</protein>
<accession>A0ABQ7UMB2</accession>
<organism evidence="2 3">
    <name type="scientific">Solanum tuberosum</name>
    <name type="common">Potato</name>
    <dbReference type="NCBI Taxonomy" id="4113"/>
    <lineage>
        <taxon>Eukaryota</taxon>
        <taxon>Viridiplantae</taxon>
        <taxon>Streptophyta</taxon>
        <taxon>Embryophyta</taxon>
        <taxon>Tracheophyta</taxon>
        <taxon>Spermatophyta</taxon>
        <taxon>Magnoliopsida</taxon>
        <taxon>eudicotyledons</taxon>
        <taxon>Gunneridae</taxon>
        <taxon>Pentapetalae</taxon>
        <taxon>asterids</taxon>
        <taxon>lamiids</taxon>
        <taxon>Solanales</taxon>
        <taxon>Solanaceae</taxon>
        <taxon>Solanoideae</taxon>
        <taxon>Solaneae</taxon>
        <taxon>Solanum</taxon>
    </lineage>
</organism>
<gene>
    <name evidence="2" type="ORF">KY290_029999</name>
</gene>
<dbReference type="Proteomes" id="UP000826656">
    <property type="component" value="Unassembled WGS sequence"/>
</dbReference>
<keyword evidence="3" id="KW-1185">Reference proteome</keyword>
<evidence type="ECO:0000313" key="3">
    <source>
        <dbReference type="Proteomes" id="UP000826656"/>
    </source>
</evidence>
<comment type="caution">
    <text evidence="2">The sequence shown here is derived from an EMBL/GenBank/DDBJ whole genome shotgun (WGS) entry which is preliminary data.</text>
</comment>
<evidence type="ECO:0000256" key="1">
    <source>
        <dbReference type="SAM" id="MobiDB-lite"/>
    </source>
</evidence>
<dbReference type="EMBL" id="JAIVGD010000019">
    <property type="protein sequence ID" value="KAH0750767.1"/>
    <property type="molecule type" value="Genomic_DNA"/>
</dbReference>
<proteinExistence type="predicted"/>
<evidence type="ECO:0000313" key="2">
    <source>
        <dbReference type="EMBL" id="KAH0750767.1"/>
    </source>
</evidence>
<reference evidence="2 3" key="1">
    <citation type="journal article" date="2021" name="bioRxiv">
        <title>Chromosome-scale and haplotype-resolved genome assembly of a tetraploid potato cultivar.</title>
        <authorList>
            <person name="Sun H."/>
            <person name="Jiao W.-B."/>
            <person name="Krause K."/>
            <person name="Campoy J.A."/>
            <person name="Goel M."/>
            <person name="Folz-Donahue K."/>
            <person name="Kukat C."/>
            <person name="Huettel B."/>
            <person name="Schneeberger K."/>
        </authorList>
    </citation>
    <scope>NUCLEOTIDE SEQUENCE [LARGE SCALE GENOMIC DNA]</scope>
    <source>
        <strain evidence="2">SolTubOtavaFocal</strain>
        <tissue evidence="2">Leaves</tissue>
    </source>
</reference>
<feature type="region of interest" description="Disordered" evidence="1">
    <location>
        <begin position="45"/>
        <end position="64"/>
    </location>
</feature>